<proteinExistence type="predicted"/>
<feature type="transmembrane region" description="Helical" evidence="1">
    <location>
        <begin position="12"/>
        <end position="30"/>
    </location>
</feature>
<dbReference type="EMBL" id="CP125947">
    <property type="protein sequence ID" value="WHS66425.1"/>
    <property type="molecule type" value="Genomic_DNA"/>
</dbReference>
<sequence>MKHFVHQRGATLIEFALGLLIFLMFLLGVVDFSRLLYTWAAANEATRAGARYAVVCDDKNQKANVLRYMQNRLPQITDVAIDWGGSCTPATCQSVTVSIPKNSLKFQWIAPIVGSVAPQIIDMPGFSTTLPREIMRQDPQVIAAQECDPDK</sequence>
<keyword evidence="1" id="KW-1133">Transmembrane helix</keyword>
<dbReference type="RefSeq" id="WP_283487501.1">
    <property type="nucleotide sequence ID" value="NZ_CP125947.1"/>
</dbReference>
<evidence type="ECO:0000313" key="4">
    <source>
        <dbReference type="Proteomes" id="UP001240697"/>
    </source>
</evidence>
<evidence type="ECO:0000256" key="1">
    <source>
        <dbReference type="SAM" id="Phobius"/>
    </source>
</evidence>
<reference evidence="3 4" key="1">
    <citation type="submission" date="2023-05" db="EMBL/GenBank/DDBJ databases">
        <authorList>
            <person name="Yin Y."/>
            <person name="Lu Z."/>
        </authorList>
    </citation>
    <scope>NUCLEOTIDE SEQUENCE [LARGE SCALE GENOMIC DNA]</scope>
    <source>
        <strain evidence="3 4">ZM22</strain>
    </source>
</reference>
<keyword evidence="4" id="KW-1185">Reference proteome</keyword>
<gene>
    <name evidence="3" type="ORF">QMY55_04600</name>
</gene>
<dbReference type="InterPro" id="IPR012495">
    <property type="entry name" value="TadE-like_dom"/>
</dbReference>
<evidence type="ECO:0000313" key="3">
    <source>
        <dbReference type="EMBL" id="WHS66425.1"/>
    </source>
</evidence>
<keyword evidence="1" id="KW-0472">Membrane</keyword>
<evidence type="ECO:0000259" key="2">
    <source>
        <dbReference type="Pfam" id="PF07811"/>
    </source>
</evidence>
<dbReference type="Proteomes" id="UP001240697">
    <property type="component" value="Chromosome"/>
</dbReference>
<keyword evidence="1" id="KW-0812">Transmembrane</keyword>
<accession>A0ABY8SVE3</accession>
<dbReference type="Pfam" id="PF07811">
    <property type="entry name" value="TadE"/>
    <property type="match status" value="1"/>
</dbReference>
<feature type="domain" description="TadE-like" evidence="2">
    <location>
        <begin position="9"/>
        <end position="51"/>
    </location>
</feature>
<protein>
    <submittedName>
        <fullName evidence="3">Pilus assembly protein</fullName>
    </submittedName>
</protein>
<organism evidence="3 4">
    <name type="scientific">Comamonas resistens</name>
    <dbReference type="NCBI Taxonomy" id="3046670"/>
    <lineage>
        <taxon>Bacteria</taxon>
        <taxon>Pseudomonadati</taxon>
        <taxon>Pseudomonadota</taxon>
        <taxon>Betaproteobacteria</taxon>
        <taxon>Burkholderiales</taxon>
        <taxon>Comamonadaceae</taxon>
        <taxon>Comamonas</taxon>
    </lineage>
</organism>
<name>A0ABY8SVE3_9BURK</name>